<evidence type="ECO:0000256" key="8">
    <source>
        <dbReference type="RuleBase" id="RU003679"/>
    </source>
</evidence>
<dbReference type="Gene3D" id="2.60.120.260">
    <property type="entry name" value="Galactose-binding domain-like"/>
    <property type="match status" value="2"/>
</dbReference>
<dbReference type="InterPro" id="IPR017853">
    <property type="entry name" value="GH"/>
</dbReference>
<comment type="similarity">
    <text evidence="2 8">Belongs to the glycosyl hydrolase 35 family.</text>
</comment>
<dbReference type="Pfam" id="PF10435">
    <property type="entry name" value="BetaGal_dom2"/>
    <property type="match status" value="1"/>
</dbReference>
<evidence type="ECO:0000256" key="1">
    <source>
        <dbReference type="ARBA" id="ARBA00001412"/>
    </source>
</evidence>
<keyword evidence="7" id="KW-0326">Glycosidase</keyword>
<evidence type="ECO:0000256" key="5">
    <source>
        <dbReference type="ARBA" id="ARBA00022801"/>
    </source>
</evidence>
<protein>
    <recommendedName>
        <fullName evidence="3">beta-galactosidase</fullName>
        <ecNumber evidence="3">3.2.1.23</ecNumber>
    </recommendedName>
</protein>
<reference evidence="10" key="1">
    <citation type="submission" date="2020-12" db="EMBL/GenBank/DDBJ databases">
        <title>Metabolic potential, ecology and presence of endohyphal bacteria is reflected in genomic diversity of Mucoromycotina.</title>
        <authorList>
            <person name="Muszewska A."/>
            <person name="Okrasinska A."/>
            <person name="Steczkiewicz K."/>
            <person name="Drgas O."/>
            <person name="Orlowska M."/>
            <person name="Perlinska-Lenart U."/>
            <person name="Aleksandrzak-Piekarczyk T."/>
            <person name="Szatraj K."/>
            <person name="Zielenkiewicz U."/>
            <person name="Pilsyk S."/>
            <person name="Malc E."/>
            <person name="Mieczkowski P."/>
            <person name="Kruszewska J.S."/>
            <person name="Biernat P."/>
            <person name="Pawlowska J."/>
        </authorList>
    </citation>
    <scope>NUCLEOTIDE SEQUENCE</scope>
    <source>
        <strain evidence="10">WA0000051536</strain>
    </source>
</reference>
<evidence type="ECO:0000256" key="4">
    <source>
        <dbReference type="ARBA" id="ARBA00022729"/>
    </source>
</evidence>
<sequence>MTVFMQGDYMTYGGTNWGNLRFPDDYTSYDYGAPIDESRQIGSKIYEKKLLNYFLDVATEMAGTDLTTCSTSESGIKCDRLHNKETDSAFHILRNSNISGFDNYDFKLKLADGTSVPVEDTIAIHGHDSKILPSNLDFLNQHIIYSTSEILTWGTIDGVDYLVLHGLSGEPAEIALSLKSSQKPTVQVGSGSIKSTVSSDSIRLNFKYKGLQQVKISGAHPLVVLMADLDNAYKFWKVDTKNGPAFLFGSYLLRGTSGGSQDVLSLRADTAEAETVEIFASSKFQSVEWNGEKLHVSATSRGSRSGKVSGPKKAHVPKLQKWTFARESPETLANFDDSQWKVANKQSTNNPLPQPAGQPVLYASDYGYHIGHIWYRGSFQATGDETSLNITAQGGDNSVYSTWLNGNYLGSSTSSAGGKPQLFNITSKQLSKGKNVVSVLVDGMGSDEEGGSASESYKNYRGLREAHVLSSKGSETATISWKIQGNLGGEDIVDTDRGTFNVGGKYGERHGWHLPGFSLSTSKFQNNVKLPHNFGDAGIAWYFTDFELNFPAKSDNPVVLAFDMPKGQSYRAEFFINGWNYGKVIPNLGPQDEFPVPPGILNANGENRLAIAVHGMLDQDNVFSDVQLKVLNSYTFSGDQWTQTRAPSFDKKVYGASSGW</sequence>
<dbReference type="Pfam" id="PF01301">
    <property type="entry name" value="Glyco_hydro_35"/>
    <property type="match status" value="1"/>
</dbReference>
<dbReference type="SUPFAM" id="SSF117100">
    <property type="entry name" value="Beta-galactosidase LacA, domain 3"/>
    <property type="match status" value="1"/>
</dbReference>
<dbReference type="SUPFAM" id="SSF49785">
    <property type="entry name" value="Galactose-binding domain-like"/>
    <property type="match status" value="2"/>
</dbReference>
<evidence type="ECO:0000256" key="2">
    <source>
        <dbReference type="ARBA" id="ARBA00009809"/>
    </source>
</evidence>
<dbReference type="InterPro" id="IPR025972">
    <property type="entry name" value="BetaGal_dom3"/>
</dbReference>
<dbReference type="InterPro" id="IPR036833">
    <property type="entry name" value="BetaGal_dom3_sf"/>
</dbReference>
<feature type="domain" description="Beta-galactosidase" evidence="9">
    <location>
        <begin position="60"/>
        <end position="235"/>
    </location>
</feature>
<dbReference type="Gene3D" id="3.20.20.80">
    <property type="entry name" value="Glycosidases"/>
    <property type="match status" value="1"/>
</dbReference>
<keyword evidence="4" id="KW-0732">Signal</keyword>
<dbReference type="OrthoDB" id="1657402at2759"/>
<dbReference type="AlphaFoldDB" id="A0A8H7QBE7"/>
<dbReference type="Pfam" id="PF13364">
    <property type="entry name" value="BetaGal_ABD2"/>
    <property type="match status" value="2"/>
</dbReference>
<dbReference type="InterPro" id="IPR031330">
    <property type="entry name" value="Gly_Hdrlase_35_cat"/>
</dbReference>
<evidence type="ECO:0000313" key="11">
    <source>
        <dbReference type="Proteomes" id="UP000612746"/>
    </source>
</evidence>
<evidence type="ECO:0000256" key="3">
    <source>
        <dbReference type="ARBA" id="ARBA00012756"/>
    </source>
</evidence>
<dbReference type="PRINTS" id="PR00742">
    <property type="entry name" value="GLHYDRLASE35"/>
</dbReference>
<keyword evidence="5" id="KW-0378">Hydrolase</keyword>
<gene>
    <name evidence="10" type="ORF">INT44_001348</name>
</gene>
<organism evidence="10 11">
    <name type="scientific">Umbelopsis vinacea</name>
    <dbReference type="NCBI Taxonomy" id="44442"/>
    <lineage>
        <taxon>Eukaryota</taxon>
        <taxon>Fungi</taxon>
        <taxon>Fungi incertae sedis</taxon>
        <taxon>Mucoromycota</taxon>
        <taxon>Mucoromycotina</taxon>
        <taxon>Umbelopsidomycetes</taxon>
        <taxon>Umbelopsidales</taxon>
        <taxon>Umbelopsidaceae</taxon>
        <taxon>Umbelopsis</taxon>
    </lineage>
</organism>
<name>A0A8H7QBE7_9FUNG</name>
<dbReference type="SUPFAM" id="SSF51011">
    <property type="entry name" value="Glycosyl hydrolase domain"/>
    <property type="match status" value="1"/>
</dbReference>
<evidence type="ECO:0000259" key="9">
    <source>
        <dbReference type="SMART" id="SM01029"/>
    </source>
</evidence>
<keyword evidence="11" id="KW-1185">Reference proteome</keyword>
<dbReference type="GO" id="GO:0004565">
    <property type="term" value="F:beta-galactosidase activity"/>
    <property type="evidence" value="ECO:0007669"/>
    <property type="project" value="UniProtKB-EC"/>
</dbReference>
<dbReference type="InterPro" id="IPR025300">
    <property type="entry name" value="BetaGal_jelly_roll_dom"/>
</dbReference>
<dbReference type="Proteomes" id="UP000612746">
    <property type="component" value="Unassembled WGS sequence"/>
</dbReference>
<evidence type="ECO:0000256" key="6">
    <source>
        <dbReference type="ARBA" id="ARBA00023180"/>
    </source>
</evidence>
<dbReference type="Pfam" id="PF13363">
    <property type="entry name" value="BetaGal_dom3"/>
    <property type="match status" value="1"/>
</dbReference>
<keyword evidence="6" id="KW-0325">Glycoprotein</keyword>
<evidence type="ECO:0000256" key="7">
    <source>
        <dbReference type="ARBA" id="ARBA00023295"/>
    </source>
</evidence>
<dbReference type="InterPro" id="IPR018954">
    <property type="entry name" value="Betagal_dom2"/>
</dbReference>
<dbReference type="GO" id="GO:0005975">
    <property type="term" value="P:carbohydrate metabolic process"/>
    <property type="evidence" value="ECO:0007669"/>
    <property type="project" value="InterPro"/>
</dbReference>
<dbReference type="InterPro" id="IPR008979">
    <property type="entry name" value="Galactose-bd-like_sf"/>
</dbReference>
<accession>A0A8H7QBE7</accession>
<dbReference type="EMBL" id="JAEPRA010000002">
    <property type="protein sequence ID" value="KAG2188593.1"/>
    <property type="molecule type" value="Genomic_DNA"/>
</dbReference>
<dbReference type="EC" id="3.2.1.23" evidence="3"/>
<dbReference type="SMART" id="SM01029">
    <property type="entry name" value="BetaGal_dom2"/>
    <property type="match status" value="1"/>
</dbReference>
<comment type="catalytic activity">
    <reaction evidence="1">
        <text>Hydrolysis of terminal non-reducing beta-D-galactose residues in beta-D-galactosides.</text>
        <dbReference type="EC" id="3.2.1.23"/>
    </reaction>
</comment>
<evidence type="ECO:0000313" key="10">
    <source>
        <dbReference type="EMBL" id="KAG2188593.1"/>
    </source>
</evidence>
<dbReference type="SUPFAM" id="SSF51445">
    <property type="entry name" value="(Trans)glycosidases"/>
    <property type="match status" value="1"/>
</dbReference>
<dbReference type="PANTHER" id="PTHR23421">
    <property type="entry name" value="BETA-GALACTOSIDASE RELATED"/>
    <property type="match status" value="1"/>
</dbReference>
<comment type="caution">
    <text evidence="10">The sequence shown here is derived from an EMBL/GenBank/DDBJ whole genome shotgun (WGS) entry which is preliminary data.</text>
</comment>
<dbReference type="InterPro" id="IPR001944">
    <property type="entry name" value="Glycoside_Hdrlase_35"/>
</dbReference>
<proteinExistence type="inferred from homology"/>
<dbReference type="InterPro" id="IPR037110">
    <property type="entry name" value="Betagal_dom2_sf"/>
</dbReference>
<dbReference type="Gene3D" id="2.102.20.10">
    <property type="entry name" value="Beta-galactosidase, domain 2"/>
    <property type="match status" value="1"/>
</dbReference>